<evidence type="ECO:0000256" key="3">
    <source>
        <dbReference type="ARBA" id="ARBA00022801"/>
    </source>
</evidence>
<name>A0A316Z5R6_9BASI</name>
<dbReference type="Gene3D" id="3.40.395.10">
    <property type="entry name" value="Adenoviral Proteinase, Chain A"/>
    <property type="match status" value="1"/>
</dbReference>
<sequence>MTSEEDPVVLSFHTASLRASDLQTLAPKEWLGDGVIAFFAEVLRRRSDGPQHDVLWQPSVVELMCSLQGTEQAEAGASGMLPPVHDTMLLPVSDRYESTTDRGSGSHWSCILVQRGDDGWHGTHFDSMAPANDTAGEKVWQSFLAAQGKRAHGGKLSSAEVPPQENAHDCGLYVLALADELARSNEVSSTVELAKHLTPAAVADLRSRLNEWLQRWRKRGELESWAEVQGELGDYRK</sequence>
<dbReference type="GO" id="GO:0008234">
    <property type="term" value="F:cysteine-type peptidase activity"/>
    <property type="evidence" value="ECO:0007669"/>
    <property type="project" value="UniProtKB-KW"/>
</dbReference>
<evidence type="ECO:0000259" key="5">
    <source>
        <dbReference type="PROSITE" id="PS50600"/>
    </source>
</evidence>
<dbReference type="GeneID" id="37270764"/>
<gene>
    <name evidence="6" type="ORF">FA09DRAFT_331881</name>
</gene>
<dbReference type="EMBL" id="KZ819303">
    <property type="protein sequence ID" value="PWN95555.1"/>
    <property type="molecule type" value="Genomic_DNA"/>
</dbReference>
<keyword evidence="7" id="KW-1185">Reference proteome</keyword>
<dbReference type="RefSeq" id="XP_025595834.1">
    <property type="nucleotide sequence ID" value="XM_025743220.1"/>
</dbReference>
<protein>
    <submittedName>
        <fullName evidence="6">Cysteine proteinase</fullName>
    </submittedName>
</protein>
<keyword evidence="2" id="KW-0645">Protease</keyword>
<evidence type="ECO:0000256" key="1">
    <source>
        <dbReference type="ARBA" id="ARBA00005234"/>
    </source>
</evidence>
<dbReference type="PROSITE" id="PS50600">
    <property type="entry name" value="ULP_PROTEASE"/>
    <property type="match status" value="1"/>
</dbReference>
<dbReference type="Proteomes" id="UP000245946">
    <property type="component" value="Unassembled WGS sequence"/>
</dbReference>
<dbReference type="InterPro" id="IPR003653">
    <property type="entry name" value="Peptidase_C48_C"/>
</dbReference>
<evidence type="ECO:0000313" key="7">
    <source>
        <dbReference type="Proteomes" id="UP000245946"/>
    </source>
</evidence>
<accession>A0A316Z5R6</accession>
<feature type="domain" description="Ubiquitin-like protease family profile" evidence="5">
    <location>
        <begin position="15"/>
        <end position="181"/>
    </location>
</feature>
<evidence type="ECO:0000313" key="6">
    <source>
        <dbReference type="EMBL" id="PWN95555.1"/>
    </source>
</evidence>
<dbReference type="GO" id="GO:0000338">
    <property type="term" value="P:protein deneddylation"/>
    <property type="evidence" value="ECO:0007669"/>
    <property type="project" value="TreeGrafter"/>
</dbReference>
<comment type="similarity">
    <text evidence="1">Belongs to the peptidase C48 family.</text>
</comment>
<dbReference type="SUPFAM" id="SSF54001">
    <property type="entry name" value="Cysteine proteinases"/>
    <property type="match status" value="1"/>
</dbReference>
<organism evidence="6 7">
    <name type="scientific">Tilletiopsis washingtonensis</name>
    <dbReference type="NCBI Taxonomy" id="58919"/>
    <lineage>
        <taxon>Eukaryota</taxon>
        <taxon>Fungi</taxon>
        <taxon>Dikarya</taxon>
        <taxon>Basidiomycota</taxon>
        <taxon>Ustilaginomycotina</taxon>
        <taxon>Exobasidiomycetes</taxon>
        <taxon>Entylomatales</taxon>
        <taxon>Entylomatales incertae sedis</taxon>
        <taxon>Tilletiopsis</taxon>
    </lineage>
</organism>
<dbReference type="STRING" id="58919.A0A316Z5R6"/>
<keyword evidence="4" id="KW-0788">Thiol protease</keyword>
<keyword evidence="3" id="KW-0378">Hydrolase</keyword>
<reference evidence="6 7" key="1">
    <citation type="journal article" date="2018" name="Mol. Biol. Evol.">
        <title>Broad Genomic Sampling Reveals a Smut Pathogenic Ancestry of the Fungal Clade Ustilaginomycotina.</title>
        <authorList>
            <person name="Kijpornyongpan T."/>
            <person name="Mondo S.J."/>
            <person name="Barry K."/>
            <person name="Sandor L."/>
            <person name="Lee J."/>
            <person name="Lipzen A."/>
            <person name="Pangilinan J."/>
            <person name="LaButti K."/>
            <person name="Hainaut M."/>
            <person name="Henrissat B."/>
            <person name="Grigoriev I.V."/>
            <person name="Spatafora J.W."/>
            <person name="Aime M.C."/>
        </authorList>
    </citation>
    <scope>NUCLEOTIDE SEQUENCE [LARGE SCALE GENOMIC DNA]</scope>
    <source>
        <strain evidence="6 7">MCA 4186</strain>
    </source>
</reference>
<dbReference type="PANTHER" id="PTHR46468">
    <property type="entry name" value="SENTRIN-SPECIFIC PROTEASE 8"/>
    <property type="match status" value="1"/>
</dbReference>
<proteinExistence type="inferred from homology"/>
<dbReference type="Pfam" id="PF02902">
    <property type="entry name" value="Peptidase_C48"/>
    <property type="match status" value="1"/>
</dbReference>
<dbReference type="AlphaFoldDB" id="A0A316Z5R6"/>
<dbReference type="PANTHER" id="PTHR46468:SF1">
    <property type="entry name" value="SENTRIN-SPECIFIC PROTEASE 8"/>
    <property type="match status" value="1"/>
</dbReference>
<dbReference type="GO" id="GO:0006508">
    <property type="term" value="P:proteolysis"/>
    <property type="evidence" value="ECO:0007669"/>
    <property type="project" value="UniProtKB-KW"/>
</dbReference>
<dbReference type="InterPro" id="IPR038765">
    <property type="entry name" value="Papain-like_cys_pep_sf"/>
</dbReference>
<evidence type="ECO:0000256" key="2">
    <source>
        <dbReference type="ARBA" id="ARBA00022670"/>
    </source>
</evidence>
<dbReference type="OrthoDB" id="5065855at2759"/>
<evidence type="ECO:0000256" key="4">
    <source>
        <dbReference type="ARBA" id="ARBA00022807"/>
    </source>
</evidence>
<dbReference type="GO" id="GO:0019784">
    <property type="term" value="F:deNEDDylase activity"/>
    <property type="evidence" value="ECO:0007669"/>
    <property type="project" value="InterPro"/>
</dbReference>
<dbReference type="InterPro" id="IPR044613">
    <property type="entry name" value="Nep1/2-like"/>
</dbReference>